<organism evidence="6 7">
    <name type="scientific">Achromobacter animicus</name>
    <dbReference type="NCBI Taxonomy" id="1389935"/>
    <lineage>
        <taxon>Bacteria</taxon>
        <taxon>Pseudomonadati</taxon>
        <taxon>Pseudomonadota</taxon>
        <taxon>Betaproteobacteria</taxon>
        <taxon>Burkholderiales</taxon>
        <taxon>Alcaligenaceae</taxon>
        <taxon>Achromobacter</taxon>
    </lineage>
</organism>
<dbReference type="GO" id="GO:0003677">
    <property type="term" value="F:DNA binding"/>
    <property type="evidence" value="ECO:0007669"/>
    <property type="project" value="UniProtKB-KW"/>
</dbReference>
<dbReference type="RefSeq" id="WP_217467871.1">
    <property type="nucleotide sequence ID" value="NZ_CADIJM010000020.1"/>
</dbReference>
<name>A0A6S7BL74_9BURK</name>
<gene>
    <name evidence="6" type="ORF">LMG26690_05150</name>
</gene>
<evidence type="ECO:0000256" key="2">
    <source>
        <dbReference type="ARBA" id="ARBA00023125"/>
    </source>
</evidence>
<dbReference type="InterPro" id="IPR036388">
    <property type="entry name" value="WH-like_DNA-bd_sf"/>
</dbReference>
<dbReference type="Proteomes" id="UP000494214">
    <property type="component" value="Unassembled WGS sequence"/>
</dbReference>
<evidence type="ECO:0000259" key="5">
    <source>
        <dbReference type="PROSITE" id="PS50043"/>
    </source>
</evidence>
<feature type="domain" description="HTH luxR-type" evidence="5">
    <location>
        <begin position="8"/>
        <end position="73"/>
    </location>
</feature>
<evidence type="ECO:0000313" key="7">
    <source>
        <dbReference type="Proteomes" id="UP000494214"/>
    </source>
</evidence>
<protein>
    <recommendedName>
        <fullName evidence="5">HTH luxR-type domain-containing protein</fullName>
    </recommendedName>
</protein>
<keyword evidence="3" id="KW-0804">Transcription</keyword>
<feature type="region of interest" description="Disordered" evidence="4">
    <location>
        <begin position="78"/>
        <end position="121"/>
    </location>
</feature>
<dbReference type="InterPro" id="IPR016032">
    <property type="entry name" value="Sig_transdc_resp-reg_C-effctor"/>
</dbReference>
<evidence type="ECO:0000313" key="6">
    <source>
        <dbReference type="EMBL" id="CAB3734844.1"/>
    </source>
</evidence>
<dbReference type="CDD" id="cd06170">
    <property type="entry name" value="LuxR_C_like"/>
    <property type="match status" value="1"/>
</dbReference>
<dbReference type="Pfam" id="PF00196">
    <property type="entry name" value="GerE"/>
    <property type="match status" value="1"/>
</dbReference>
<dbReference type="EMBL" id="CADIJM010000020">
    <property type="protein sequence ID" value="CAB3734844.1"/>
    <property type="molecule type" value="Genomic_DNA"/>
</dbReference>
<evidence type="ECO:0000256" key="3">
    <source>
        <dbReference type="ARBA" id="ARBA00023163"/>
    </source>
</evidence>
<sequence length="121" mass="12850">MPFPHPELDAALSALTARERQIVDYVAAGRANKVIAIDLGISLRTVEAHRARIFAKLGARNAMQLACRLCAHGQSGASPVPGAHWPSRTMPPFVRPGAPAQALHEPASEYGDCPAKPDVPP</sequence>
<dbReference type="PROSITE" id="PS50043">
    <property type="entry name" value="HTH_LUXR_2"/>
    <property type="match status" value="1"/>
</dbReference>
<proteinExistence type="predicted"/>
<reference evidence="6 7" key="1">
    <citation type="submission" date="2020-04" db="EMBL/GenBank/DDBJ databases">
        <authorList>
            <person name="De Canck E."/>
        </authorList>
    </citation>
    <scope>NUCLEOTIDE SEQUENCE [LARGE SCALE GENOMIC DNA]</scope>
    <source>
        <strain evidence="6 7">LMG 26690</strain>
    </source>
</reference>
<accession>A0A6S7BL74</accession>
<dbReference type="PROSITE" id="PS00622">
    <property type="entry name" value="HTH_LUXR_1"/>
    <property type="match status" value="1"/>
</dbReference>
<dbReference type="SMART" id="SM00421">
    <property type="entry name" value="HTH_LUXR"/>
    <property type="match status" value="1"/>
</dbReference>
<dbReference type="InterPro" id="IPR000792">
    <property type="entry name" value="Tscrpt_reg_LuxR_C"/>
</dbReference>
<dbReference type="PRINTS" id="PR00038">
    <property type="entry name" value="HTHLUXR"/>
</dbReference>
<keyword evidence="1" id="KW-0805">Transcription regulation</keyword>
<evidence type="ECO:0000256" key="4">
    <source>
        <dbReference type="SAM" id="MobiDB-lite"/>
    </source>
</evidence>
<evidence type="ECO:0000256" key="1">
    <source>
        <dbReference type="ARBA" id="ARBA00023015"/>
    </source>
</evidence>
<dbReference type="GO" id="GO:0006355">
    <property type="term" value="P:regulation of DNA-templated transcription"/>
    <property type="evidence" value="ECO:0007669"/>
    <property type="project" value="InterPro"/>
</dbReference>
<dbReference type="PANTHER" id="PTHR44688:SF16">
    <property type="entry name" value="DNA-BINDING TRANSCRIPTIONAL ACTIVATOR DEVR_DOSR"/>
    <property type="match status" value="1"/>
</dbReference>
<keyword evidence="7" id="KW-1185">Reference proteome</keyword>
<dbReference type="AlphaFoldDB" id="A0A6S7BL74"/>
<dbReference type="SUPFAM" id="SSF46894">
    <property type="entry name" value="C-terminal effector domain of the bipartite response regulators"/>
    <property type="match status" value="1"/>
</dbReference>
<dbReference type="PANTHER" id="PTHR44688">
    <property type="entry name" value="DNA-BINDING TRANSCRIPTIONAL ACTIVATOR DEVR_DOSR"/>
    <property type="match status" value="1"/>
</dbReference>
<dbReference type="Gene3D" id="1.10.10.10">
    <property type="entry name" value="Winged helix-like DNA-binding domain superfamily/Winged helix DNA-binding domain"/>
    <property type="match status" value="1"/>
</dbReference>
<keyword evidence="2" id="KW-0238">DNA-binding</keyword>